<evidence type="ECO:0000259" key="2">
    <source>
        <dbReference type="Pfam" id="PF04068"/>
    </source>
</evidence>
<protein>
    <submittedName>
        <fullName evidence="3">(spotted green pufferfish) hypothetical protein</fullName>
    </submittedName>
</protein>
<evidence type="ECO:0000313" key="3">
    <source>
        <dbReference type="EMBL" id="CAF96108.1"/>
    </source>
</evidence>
<dbReference type="PANTHER" id="PTHR19248">
    <property type="entry name" value="ATP-BINDING TRANSPORT PROTEIN-RELATED"/>
    <property type="match status" value="1"/>
</dbReference>
<dbReference type="InterPro" id="IPR013283">
    <property type="entry name" value="RLI1"/>
</dbReference>
<dbReference type="OrthoDB" id="8845590at2759"/>
<comment type="caution">
    <text evidence="3">The sequence shown here is derived from an EMBL/GenBank/DDBJ whole genome shotgun (WGS) entry which is preliminary data.</text>
</comment>
<reference evidence="3" key="2">
    <citation type="submission" date="2004-02" db="EMBL/GenBank/DDBJ databases">
        <authorList>
            <consortium name="Genoscope"/>
            <consortium name="Whitehead Institute Centre for Genome Research"/>
        </authorList>
    </citation>
    <scope>NUCLEOTIDE SEQUENCE</scope>
</reference>
<evidence type="ECO:0000256" key="1">
    <source>
        <dbReference type="SAM" id="MobiDB-lite"/>
    </source>
</evidence>
<dbReference type="Pfam" id="PF04068">
    <property type="entry name" value="Fer4_RLI"/>
    <property type="match status" value="1"/>
</dbReference>
<proteinExistence type="predicted"/>
<feature type="domain" description="RNase L inhibitor RLI-like possible metal-binding" evidence="2">
    <location>
        <begin position="6"/>
        <end position="35"/>
    </location>
</feature>
<dbReference type="InterPro" id="IPR007209">
    <property type="entry name" value="RNaseL-inhib-like_metal-bd_dom"/>
</dbReference>
<dbReference type="KEGG" id="tng:GSTEN00013019G001"/>
<name>Q4STC4_TETNG</name>
<dbReference type="EMBL" id="CAAE01014245">
    <property type="protein sequence ID" value="CAF96108.1"/>
    <property type="molecule type" value="Genomic_DNA"/>
</dbReference>
<dbReference type="AlphaFoldDB" id="Q4STC4"/>
<accession>Q4STC4</accession>
<sequence length="148" mass="17200">MAEKPTRIATVNHDRCKPKKCHQECKKSCPVVRMGLKSLCTGMRRFLEPLGTSFRRDPKNSRRRINKPNSNKDKRGQERRRSRETSDAAELHHFSGMTSWRRVPRGWRGVGWARRAPIRAELGHAGPWRLPRLGDVALNLNRQQVRTL</sequence>
<feature type="region of interest" description="Disordered" evidence="1">
    <location>
        <begin position="50"/>
        <end position="89"/>
    </location>
</feature>
<feature type="compositionally biased region" description="Basic and acidic residues" evidence="1">
    <location>
        <begin position="70"/>
        <end position="89"/>
    </location>
</feature>
<reference evidence="3" key="1">
    <citation type="journal article" date="2004" name="Nature">
        <title>Genome duplication in the teleost fish Tetraodon nigroviridis reveals the early vertebrate proto-karyotype.</title>
        <authorList>
            <person name="Jaillon O."/>
            <person name="Aury J.-M."/>
            <person name="Brunet F."/>
            <person name="Petit J.-L."/>
            <person name="Stange-Thomann N."/>
            <person name="Mauceli E."/>
            <person name="Bouneau L."/>
            <person name="Fischer C."/>
            <person name="Ozouf-Costaz C."/>
            <person name="Bernot A."/>
            <person name="Nicaud S."/>
            <person name="Jaffe D."/>
            <person name="Fisher S."/>
            <person name="Lutfalla G."/>
            <person name="Dossat C."/>
            <person name="Segurens B."/>
            <person name="Dasilva C."/>
            <person name="Salanoubat M."/>
            <person name="Levy M."/>
            <person name="Boudet N."/>
            <person name="Castellano S."/>
            <person name="Anthouard V."/>
            <person name="Jubin C."/>
            <person name="Castelli V."/>
            <person name="Katinka M."/>
            <person name="Vacherie B."/>
            <person name="Biemont C."/>
            <person name="Skalli Z."/>
            <person name="Cattolico L."/>
            <person name="Poulain J."/>
            <person name="De Berardinis V."/>
            <person name="Cruaud C."/>
            <person name="Duprat S."/>
            <person name="Brottier P."/>
            <person name="Coutanceau J.-P."/>
            <person name="Gouzy J."/>
            <person name="Parra G."/>
            <person name="Lardier G."/>
            <person name="Chapple C."/>
            <person name="McKernan K.J."/>
            <person name="McEwan P."/>
            <person name="Bosak S."/>
            <person name="Kellis M."/>
            <person name="Volff J.-N."/>
            <person name="Guigo R."/>
            <person name="Zody M.C."/>
            <person name="Mesirov J."/>
            <person name="Lindblad-Toh K."/>
            <person name="Birren B."/>
            <person name="Nusbaum C."/>
            <person name="Kahn D."/>
            <person name="Robinson-Rechavi M."/>
            <person name="Laudet V."/>
            <person name="Schachter V."/>
            <person name="Quetier F."/>
            <person name="Saurin W."/>
            <person name="Scarpelli C."/>
            <person name="Wincker P."/>
            <person name="Lander E.S."/>
            <person name="Weissenbach J."/>
            <person name="Roest Crollius H."/>
        </authorList>
    </citation>
    <scope>NUCLEOTIDE SEQUENCE [LARGE SCALE GENOMIC DNA]</scope>
</reference>
<organism evidence="3">
    <name type="scientific">Tetraodon nigroviridis</name>
    <name type="common">Spotted green pufferfish</name>
    <name type="synonym">Chelonodon nigroviridis</name>
    <dbReference type="NCBI Taxonomy" id="99883"/>
    <lineage>
        <taxon>Eukaryota</taxon>
        <taxon>Metazoa</taxon>
        <taxon>Chordata</taxon>
        <taxon>Craniata</taxon>
        <taxon>Vertebrata</taxon>
        <taxon>Euteleostomi</taxon>
        <taxon>Actinopterygii</taxon>
        <taxon>Neopterygii</taxon>
        <taxon>Teleostei</taxon>
        <taxon>Neoteleostei</taxon>
        <taxon>Acanthomorphata</taxon>
        <taxon>Eupercaria</taxon>
        <taxon>Tetraodontiformes</taxon>
        <taxon>Tetradontoidea</taxon>
        <taxon>Tetraodontidae</taxon>
        <taxon>Tetraodon</taxon>
    </lineage>
</organism>
<gene>
    <name evidence="3" type="ORF">GSTENG00013019001</name>
</gene>